<organism evidence="1 2">
    <name type="scientific">Chryseobacterium potabilaquae</name>
    <dbReference type="NCBI Taxonomy" id="2675057"/>
    <lineage>
        <taxon>Bacteria</taxon>
        <taxon>Pseudomonadati</taxon>
        <taxon>Bacteroidota</taxon>
        <taxon>Flavobacteriia</taxon>
        <taxon>Flavobacteriales</taxon>
        <taxon>Weeksellaceae</taxon>
        <taxon>Chryseobacterium group</taxon>
        <taxon>Chryseobacterium</taxon>
    </lineage>
</organism>
<accession>A0A6N4XA19</accession>
<name>A0A6N4XA19_9FLAO</name>
<proteinExistence type="predicted"/>
<protein>
    <submittedName>
        <fullName evidence="1">Uncharacterized protein</fullName>
    </submittedName>
</protein>
<evidence type="ECO:0000313" key="2">
    <source>
        <dbReference type="Proteomes" id="UP000445144"/>
    </source>
</evidence>
<sequence>MKNLLLLGAILSLHFFSCQLKIDSTVVLYSKNSHIYPTVSASCYGSGDNSMKYQSQDMLFVTDISECRSYSSTKDIIGFYFDGKKYYITDDSEDKNVFL</sequence>
<evidence type="ECO:0000313" key="1">
    <source>
        <dbReference type="EMBL" id="CAA7195294.1"/>
    </source>
</evidence>
<dbReference type="EMBL" id="CACVBR010000009">
    <property type="protein sequence ID" value="CAA7195294.1"/>
    <property type="molecule type" value="Genomic_DNA"/>
</dbReference>
<gene>
    <name evidence="1" type="ORF">CHRY9293_01520</name>
</gene>
<dbReference type="AlphaFoldDB" id="A0A6N4XA19"/>
<dbReference type="RefSeq" id="WP_162032428.1">
    <property type="nucleotide sequence ID" value="NZ_CACVBR010000009.1"/>
</dbReference>
<dbReference type="Proteomes" id="UP000445144">
    <property type="component" value="Unassembled WGS sequence"/>
</dbReference>
<reference evidence="1 2" key="1">
    <citation type="submission" date="2020-01" db="EMBL/GenBank/DDBJ databases">
        <authorList>
            <person name="Rodrigo-Torres L."/>
            <person name="Arahal R. D."/>
            <person name="Lucena T."/>
        </authorList>
    </citation>
    <scope>NUCLEOTIDE SEQUENCE [LARGE SCALE GENOMIC DNA]</scope>
    <source>
        <strain evidence="1 2">CECT 9293</strain>
    </source>
</reference>
<keyword evidence="2" id="KW-1185">Reference proteome</keyword>